<proteinExistence type="predicted"/>
<sequence>MQNLLPPTCANHEPVLTADLQSHASRQTTTCSLIVKLCKYADRLINRKRKTMLTFITCYYSVETESRSAIAQRPDSARVNSNYGWTRMLLQRRHPELPTFHAIQPVGNSTNDASSGHHDAFQLT</sequence>
<dbReference type="AlphaFoldDB" id="A0A3S5BUE3"/>
<protein>
    <submittedName>
        <fullName evidence="1">Uncharacterized protein</fullName>
    </submittedName>
</protein>
<gene>
    <name evidence="1" type="ORF">PXEA_LOCUS33882</name>
</gene>
<dbReference type="EMBL" id="CAAALY010264919">
    <property type="protein sequence ID" value="VEL40442.1"/>
    <property type="molecule type" value="Genomic_DNA"/>
</dbReference>
<keyword evidence="2" id="KW-1185">Reference proteome</keyword>
<comment type="caution">
    <text evidence="1">The sequence shown here is derived from an EMBL/GenBank/DDBJ whole genome shotgun (WGS) entry which is preliminary data.</text>
</comment>
<dbReference type="Proteomes" id="UP000784294">
    <property type="component" value="Unassembled WGS sequence"/>
</dbReference>
<reference evidence="1" key="1">
    <citation type="submission" date="2018-11" db="EMBL/GenBank/DDBJ databases">
        <authorList>
            <consortium name="Pathogen Informatics"/>
        </authorList>
    </citation>
    <scope>NUCLEOTIDE SEQUENCE</scope>
</reference>
<accession>A0A3S5BUE3</accession>
<organism evidence="1 2">
    <name type="scientific">Protopolystoma xenopodis</name>
    <dbReference type="NCBI Taxonomy" id="117903"/>
    <lineage>
        <taxon>Eukaryota</taxon>
        <taxon>Metazoa</taxon>
        <taxon>Spiralia</taxon>
        <taxon>Lophotrochozoa</taxon>
        <taxon>Platyhelminthes</taxon>
        <taxon>Monogenea</taxon>
        <taxon>Polyopisthocotylea</taxon>
        <taxon>Polystomatidea</taxon>
        <taxon>Polystomatidae</taxon>
        <taxon>Protopolystoma</taxon>
    </lineage>
</organism>
<evidence type="ECO:0000313" key="2">
    <source>
        <dbReference type="Proteomes" id="UP000784294"/>
    </source>
</evidence>
<evidence type="ECO:0000313" key="1">
    <source>
        <dbReference type="EMBL" id="VEL40442.1"/>
    </source>
</evidence>
<name>A0A3S5BUE3_9PLAT</name>